<name>A0ACC1X676_MELAZ</name>
<sequence>MISTKRNKTNSVIATTTSSSLHSQTLSSAEAISNNDDLLIEILFCLPVKSLLKFKSVSKHWLSLISSPNFSLRRSLICKQVSGLFVRRPNTQEYDFINLDSNPSCAPFKTLSFGDSQSAIRVLQSCNGLLLCSSLQANSTNRNRIHNYFICNPTTKQYTTLPQLPTGNGVFRDYHGVNLAFDPSKSPHYKVIGVRNCACSQGHYQIDVYSTKTKTWRPSVSTSVASTGVNFRLGVFWNSAILWISYWRNSLYFDVDEEKLQEMPMPPIPDGWDERRVRYFGEARGHLHFLEVYSPCTALFNVYEMERDYSRWFVKYRVDLRIVATAFPKMVRTYLDPGNLHYYAFSILSVVLEENDEDSYLVVHLPKKAVQYNFKDMTFKKLHDFAPNPVPFNIEDESTLEFGWFDAFQYTESLSFV</sequence>
<organism evidence="1 2">
    <name type="scientific">Melia azedarach</name>
    <name type="common">Chinaberry tree</name>
    <dbReference type="NCBI Taxonomy" id="155640"/>
    <lineage>
        <taxon>Eukaryota</taxon>
        <taxon>Viridiplantae</taxon>
        <taxon>Streptophyta</taxon>
        <taxon>Embryophyta</taxon>
        <taxon>Tracheophyta</taxon>
        <taxon>Spermatophyta</taxon>
        <taxon>Magnoliopsida</taxon>
        <taxon>eudicotyledons</taxon>
        <taxon>Gunneridae</taxon>
        <taxon>Pentapetalae</taxon>
        <taxon>rosids</taxon>
        <taxon>malvids</taxon>
        <taxon>Sapindales</taxon>
        <taxon>Meliaceae</taxon>
        <taxon>Melia</taxon>
    </lineage>
</organism>
<proteinExistence type="predicted"/>
<evidence type="ECO:0000313" key="2">
    <source>
        <dbReference type="Proteomes" id="UP001164539"/>
    </source>
</evidence>
<comment type="caution">
    <text evidence="1">The sequence shown here is derived from an EMBL/GenBank/DDBJ whole genome shotgun (WGS) entry which is preliminary data.</text>
</comment>
<dbReference type="EMBL" id="CM051404">
    <property type="protein sequence ID" value="KAJ4706608.1"/>
    <property type="molecule type" value="Genomic_DNA"/>
</dbReference>
<gene>
    <name evidence="1" type="ORF">OWV82_020238</name>
</gene>
<protein>
    <submittedName>
        <fullName evidence="1">F-box family protein</fullName>
    </submittedName>
</protein>
<keyword evidence="2" id="KW-1185">Reference proteome</keyword>
<evidence type="ECO:0000313" key="1">
    <source>
        <dbReference type="EMBL" id="KAJ4706608.1"/>
    </source>
</evidence>
<dbReference type="Proteomes" id="UP001164539">
    <property type="component" value="Chromosome 11"/>
</dbReference>
<accession>A0ACC1X676</accession>
<reference evidence="1 2" key="1">
    <citation type="journal article" date="2023" name="Science">
        <title>Complex scaffold remodeling in plant triterpene biosynthesis.</title>
        <authorList>
            <person name="De La Pena R."/>
            <person name="Hodgson H."/>
            <person name="Liu J.C."/>
            <person name="Stephenson M.J."/>
            <person name="Martin A.C."/>
            <person name="Owen C."/>
            <person name="Harkess A."/>
            <person name="Leebens-Mack J."/>
            <person name="Jimenez L.E."/>
            <person name="Osbourn A."/>
            <person name="Sattely E.S."/>
        </authorList>
    </citation>
    <scope>NUCLEOTIDE SEQUENCE [LARGE SCALE GENOMIC DNA]</scope>
    <source>
        <strain evidence="2">cv. JPN11</strain>
        <tissue evidence="1">Leaf</tissue>
    </source>
</reference>